<organism evidence="3 4">
    <name type="scientific">Tenebrio molitor</name>
    <name type="common">Yellow mealworm beetle</name>
    <dbReference type="NCBI Taxonomy" id="7067"/>
    <lineage>
        <taxon>Eukaryota</taxon>
        <taxon>Metazoa</taxon>
        <taxon>Ecdysozoa</taxon>
        <taxon>Arthropoda</taxon>
        <taxon>Hexapoda</taxon>
        <taxon>Insecta</taxon>
        <taxon>Pterygota</taxon>
        <taxon>Neoptera</taxon>
        <taxon>Endopterygota</taxon>
        <taxon>Coleoptera</taxon>
        <taxon>Polyphaga</taxon>
        <taxon>Cucujiformia</taxon>
        <taxon>Tenebrionidae</taxon>
        <taxon>Tenebrio</taxon>
    </lineage>
</organism>
<protein>
    <submittedName>
        <fullName evidence="3">Uncharacterized protein</fullName>
    </submittedName>
</protein>
<feature type="coiled-coil region" evidence="1">
    <location>
        <begin position="280"/>
        <end position="307"/>
    </location>
</feature>
<dbReference type="GO" id="GO:0036064">
    <property type="term" value="C:ciliary basal body"/>
    <property type="evidence" value="ECO:0007669"/>
    <property type="project" value="TreeGrafter"/>
</dbReference>
<evidence type="ECO:0000256" key="1">
    <source>
        <dbReference type="SAM" id="Coils"/>
    </source>
</evidence>
<feature type="coiled-coil region" evidence="1">
    <location>
        <begin position="583"/>
        <end position="610"/>
    </location>
</feature>
<reference evidence="3" key="2">
    <citation type="submission" date="2021-08" db="EMBL/GenBank/DDBJ databases">
        <authorList>
            <person name="Eriksson T."/>
        </authorList>
    </citation>
    <scope>NUCLEOTIDE SEQUENCE</scope>
    <source>
        <strain evidence="3">Stoneville</strain>
        <tissue evidence="3">Whole head</tissue>
    </source>
</reference>
<reference evidence="3" key="1">
    <citation type="journal article" date="2020" name="J Insects Food Feed">
        <title>The yellow mealworm (Tenebrio molitor) genome: a resource for the emerging insects as food and feed industry.</title>
        <authorList>
            <person name="Eriksson T."/>
            <person name="Andere A."/>
            <person name="Kelstrup H."/>
            <person name="Emery V."/>
            <person name="Picard C."/>
        </authorList>
    </citation>
    <scope>NUCLEOTIDE SEQUENCE</scope>
    <source>
        <strain evidence="3">Stoneville</strain>
        <tissue evidence="3">Whole head</tissue>
    </source>
</reference>
<dbReference type="GO" id="GO:0036158">
    <property type="term" value="P:outer dynein arm assembly"/>
    <property type="evidence" value="ECO:0007669"/>
    <property type="project" value="InterPro"/>
</dbReference>
<sequence length="780" mass="88570">MVGPRENRCPHLATTTERPLRQPPRQTPVAETSKTGRRSARDCNGRSDSPVAVCTKKRSRTEEDTIILFFIEITTFSAENPHSYTTDRSTLRSERGLCSRRAKMAADCSCIPTPAIPLGLPPRVDVPPLKFLAEWRVSWGRRLRGVASRKPREQSRNPREKIPTMEKTYREHVRIVKDMIKERNVWIIAVPLVILQLIAVDCKIALIHLETFEIAKMLHNVYKGSCIERYPLRKPFTTGPEQGANLTPADINKQMVEIKKKIQLSEGQRKAAFEDCEAERKSNVDEIHKLKRDIAELVKELKEKTEATAALKAFAKRLEAVVGPFDDKGVDDIRGLLDLHIIDKNKVFDLVQYRIRKRQDLLSRLGKEYQTLLSQKSFKEVAEKVDKPTKKATCDLQNSIHAVEVQLREANHISVRYKDIKKSLQRDAARFESNIKRIEEELEEQSADVNRLQQVMNEATRKRGTARGHLLREEKAAMATANSRERQTSEGRRLVTRRKQELELLEKRMFQTGKPQIRPSTATADDNTVAATDEETGTPSPPEDILARAFEVLKQATGATNSDEVLQRFSAQKDTLGRLILLRKKSEADKKQLEKSLEDLNSQLEYYKYAEAKETERKSTKMELTQSLIEEEEQRSSRANTTKAIKDKALKTVLGAVRELHSCINPLAMSGDDVLGIIEQITSDLRGVLDKIKNENIENVVEENVVTVEGLEEKWLPAPYSGLVRRTPLPQAGASPAPPPPPGSDEEEEVPSRTYLKRQAQLVVDAKSRRKNVRIPPKRN</sequence>
<proteinExistence type="predicted"/>
<dbReference type="EMBL" id="JABDTM020025379">
    <property type="protein sequence ID" value="KAH0813341.1"/>
    <property type="molecule type" value="Genomic_DNA"/>
</dbReference>
<dbReference type="PANTHER" id="PTHR46518:SF1">
    <property type="entry name" value="OUTER DYNEIN ARM-DOCKING COMPLEX SUBUNIT 3"/>
    <property type="match status" value="1"/>
</dbReference>
<dbReference type="GO" id="GO:0035253">
    <property type="term" value="C:ciliary rootlet"/>
    <property type="evidence" value="ECO:0007669"/>
    <property type="project" value="TreeGrafter"/>
</dbReference>
<feature type="coiled-coil region" evidence="1">
    <location>
        <begin position="421"/>
        <end position="462"/>
    </location>
</feature>
<keyword evidence="1" id="KW-0175">Coiled coil</keyword>
<name>A0A8J6HFS7_TENMO</name>
<accession>A0A8J6HFS7</accession>
<comment type="caution">
    <text evidence="3">The sequence shown here is derived from an EMBL/GenBank/DDBJ whole genome shotgun (WGS) entry which is preliminary data.</text>
</comment>
<feature type="region of interest" description="Disordered" evidence="2">
    <location>
        <begin position="512"/>
        <end position="542"/>
    </location>
</feature>
<feature type="region of interest" description="Disordered" evidence="2">
    <location>
        <begin position="1"/>
        <end position="52"/>
    </location>
</feature>
<dbReference type="GO" id="GO:0003341">
    <property type="term" value="P:cilium movement"/>
    <property type="evidence" value="ECO:0007669"/>
    <property type="project" value="InterPro"/>
</dbReference>
<dbReference type="Proteomes" id="UP000719412">
    <property type="component" value="Unassembled WGS sequence"/>
</dbReference>
<dbReference type="GO" id="GO:0097542">
    <property type="term" value="C:ciliary tip"/>
    <property type="evidence" value="ECO:0007669"/>
    <property type="project" value="TreeGrafter"/>
</dbReference>
<evidence type="ECO:0000256" key="2">
    <source>
        <dbReference type="SAM" id="MobiDB-lite"/>
    </source>
</evidence>
<dbReference type="InterPro" id="IPR033192">
    <property type="entry name" value="ODAD3"/>
</dbReference>
<feature type="compositionally biased region" description="Low complexity" evidence="2">
    <location>
        <begin position="521"/>
        <end position="531"/>
    </location>
</feature>
<feature type="region of interest" description="Disordered" evidence="2">
    <location>
        <begin position="726"/>
        <end position="757"/>
    </location>
</feature>
<gene>
    <name evidence="3" type="ORF">GEV33_009453</name>
</gene>
<dbReference type="PANTHER" id="PTHR46518">
    <property type="entry name" value="COILED-COIL DOMAIN-CONTAINING PROTEIN 151"/>
    <property type="match status" value="1"/>
</dbReference>
<keyword evidence="4" id="KW-1185">Reference proteome</keyword>
<evidence type="ECO:0000313" key="4">
    <source>
        <dbReference type="Proteomes" id="UP000719412"/>
    </source>
</evidence>
<evidence type="ECO:0000313" key="3">
    <source>
        <dbReference type="EMBL" id="KAH0813341.1"/>
    </source>
</evidence>
<dbReference type="AlphaFoldDB" id="A0A8J6HFS7"/>